<evidence type="ECO:0000256" key="8">
    <source>
        <dbReference type="ARBA" id="ARBA00023273"/>
    </source>
</evidence>
<reference evidence="9 10" key="1">
    <citation type="submission" date="2017-09" db="EMBL/GenBank/DDBJ databases">
        <title>Genome sequencing of Besnoitia besnoiti strain Bb-Ger1.</title>
        <authorList>
            <person name="Schares G."/>
            <person name="Venepally P."/>
            <person name="Lorenzi H.A."/>
        </authorList>
    </citation>
    <scope>NUCLEOTIDE SEQUENCE [LARGE SCALE GENOMIC DNA]</scope>
    <source>
        <strain evidence="9 10">Bb-Ger1</strain>
    </source>
</reference>
<comment type="caution">
    <text evidence="9">The sequence shown here is derived from an EMBL/GenBank/DDBJ whole genome shotgun (WGS) entry which is preliminary data.</text>
</comment>
<dbReference type="RefSeq" id="XP_029222751.1">
    <property type="nucleotide sequence ID" value="XM_029359838.1"/>
</dbReference>
<dbReference type="GeneID" id="40306146"/>
<accession>A0A2A9MR28</accession>
<keyword evidence="6" id="KW-0969">Cilium</keyword>
<dbReference type="Pfam" id="PF12018">
    <property type="entry name" value="FAP206"/>
    <property type="match status" value="1"/>
</dbReference>
<keyword evidence="10" id="KW-1185">Reference proteome</keyword>
<dbReference type="AlphaFoldDB" id="A0A2A9MR28"/>
<dbReference type="KEGG" id="bbes:BESB_010840"/>
<evidence type="ECO:0000256" key="4">
    <source>
        <dbReference type="ARBA" id="ARBA00022490"/>
    </source>
</evidence>
<keyword evidence="4" id="KW-0963">Cytoplasm</keyword>
<evidence type="ECO:0000256" key="7">
    <source>
        <dbReference type="ARBA" id="ARBA00023212"/>
    </source>
</evidence>
<evidence type="ECO:0000256" key="5">
    <source>
        <dbReference type="ARBA" id="ARBA00022794"/>
    </source>
</evidence>
<name>A0A2A9MR28_BESBE</name>
<evidence type="ECO:0000313" key="9">
    <source>
        <dbReference type="EMBL" id="PFH38742.1"/>
    </source>
</evidence>
<dbReference type="PANTHER" id="PTHR21442">
    <property type="entry name" value="CILIA- AND FLAGELLA-ASSOCIATED PROTEIN 206"/>
    <property type="match status" value="1"/>
</dbReference>
<evidence type="ECO:0000313" key="10">
    <source>
        <dbReference type="Proteomes" id="UP000224006"/>
    </source>
</evidence>
<comment type="similarity">
    <text evidence="2">Belongs to the CFAP206 family.</text>
</comment>
<evidence type="ECO:0000256" key="6">
    <source>
        <dbReference type="ARBA" id="ARBA00023069"/>
    </source>
</evidence>
<evidence type="ECO:0000256" key="3">
    <source>
        <dbReference type="ARBA" id="ARBA00021602"/>
    </source>
</evidence>
<protein>
    <recommendedName>
        <fullName evidence="3">Cilia- and flagella-associated protein 206</fullName>
    </recommendedName>
</protein>
<dbReference type="GO" id="GO:0005930">
    <property type="term" value="C:axoneme"/>
    <property type="evidence" value="ECO:0007669"/>
    <property type="project" value="UniProtKB-SubCell"/>
</dbReference>
<dbReference type="OrthoDB" id="329499at2759"/>
<dbReference type="STRING" id="94643.A0A2A9MR28"/>
<dbReference type="EMBL" id="NWUJ01000001">
    <property type="protein sequence ID" value="PFH38742.1"/>
    <property type="molecule type" value="Genomic_DNA"/>
</dbReference>
<dbReference type="GO" id="GO:0003356">
    <property type="term" value="P:regulation of cilium beat frequency"/>
    <property type="evidence" value="ECO:0007669"/>
    <property type="project" value="TreeGrafter"/>
</dbReference>
<keyword evidence="7" id="KW-0206">Cytoskeleton</keyword>
<gene>
    <name evidence="9" type="ORF">BESB_010840</name>
</gene>
<sequence length="665" mass="74635">MPDSQWEETLVTATRRLIVQLRQTGHPVPEVYAAYCLCATRDDEHDFLINKLICIEDEGEIGVQRAADRILQERGPEIACLKLQAMHEATLADEKRLLLRFEDRTANEIANENSSTLFSCLTVPYEKIVGLSHAVLKDADRMKALYKKVLHLCVTRFRRAPWLEGGESQDEVIEDTRAALESAFPITGLRSLFGLPLVDRRRYLEELCFIILGIRVFNSQTGRATSASVPDPRNLLASHSPDILQSLERDIEEGQGLTDEFARILVRPPPEVSREKDWKDIADDHIYLAQLVAYKRALLTALFETRHQLKEAVSECISEILRIREELGGKQCASRDDVFPMFSRLGITYETAFLNHRKLCSLERLVTSLAKLGAEYVSPPASTFRVTSNCLDAGSSDSSGSGLAADTAACATEANEQQAEEDAIEEVARVADRESGGLLELGGRCAWCLAKYGALVPANLAIRTASHDGHAYAFSTIEGAKEFAQDPAGFVLEIQLRLKRQPALIHLLDLDRFYPRTSLRNILKLQKRSTEKFCERETVRLGGDGTAVDQLPFLLQEPRNADAAVMTPVHFETIQKDTSYHWNEWDLRRRALAMADLMDKATRSSQTTVSHCRREQEAQVYLLKEKAQNTMKCKGTAAIRGKKYIAGLRGKAERQPHTVRIELDL</sequence>
<keyword evidence="5" id="KW-0970">Cilium biogenesis/degradation</keyword>
<dbReference type="PANTHER" id="PTHR21442:SF0">
    <property type="entry name" value="CILIA- AND FLAGELLA-ASSOCIATED PROTEIN 206"/>
    <property type="match status" value="1"/>
</dbReference>
<comment type="subcellular location">
    <subcellularLocation>
        <location evidence="1">Cytoplasm</location>
        <location evidence="1">Cytoskeleton</location>
        <location evidence="1">Cilium axoneme</location>
    </subcellularLocation>
</comment>
<dbReference type="VEuPathDB" id="ToxoDB:BESB_010840"/>
<evidence type="ECO:0000256" key="2">
    <source>
        <dbReference type="ARBA" id="ARBA00010500"/>
    </source>
</evidence>
<proteinExistence type="inferred from homology"/>
<dbReference type="InterPro" id="IPR021897">
    <property type="entry name" value="FAP206"/>
</dbReference>
<organism evidence="9 10">
    <name type="scientific">Besnoitia besnoiti</name>
    <name type="common">Apicomplexan protozoan</name>
    <dbReference type="NCBI Taxonomy" id="94643"/>
    <lineage>
        <taxon>Eukaryota</taxon>
        <taxon>Sar</taxon>
        <taxon>Alveolata</taxon>
        <taxon>Apicomplexa</taxon>
        <taxon>Conoidasida</taxon>
        <taxon>Coccidia</taxon>
        <taxon>Eucoccidiorida</taxon>
        <taxon>Eimeriorina</taxon>
        <taxon>Sarcocystidae</taxon>
        <taxon>Besnoitia</taxon>
    </lineage>
</organism>
<keyword evidence="8" id="KW-0966">Cell projection</keyword>
<dbReference type="GO" id="GO:0036064">
    <property type="term" value="C:ciliary basal body"/>
    <property type="evidence" value="ECO:0007669"/>
    <property type="project" value="TreeGrafter"/>
</dbReference>
<evidence type="ECO:0000256" key="1">
    <source>
        <dbReference type="ARBA" id="ARBA00004430"/>
    </source>
</evidence>
<dbReference type="Proteomes" id="UP000224006">
    <property type="component" value="Chromosome I"/>
</dbReference>
<dbReference type="GO" id="GO:0030030">
    <property type="term" value="P:cell projection organization"/>
    <property type="evidence" value="ECO:0007669"/>
    <property type="project" value="UniProtKB-KW"/>
</dbReference>